<dbReference type="InterPro" id="IPR000160">
    <property type="entry name" value="GGDEF_dom"/>
</dbReference>
<feature type="domain" description="PAC" evidence="4">
    <location>
        <begin position="411"/>
        <end position="463"/>
    </location>
</feature>
<dbReference type="InterPro" id="IPR000014">
    <property type="entry name" value="PAS"/>
</dbReference>
<keyword evidence="2" id="KW-1133">Transmembrane helix</keyword>
<reference evidence="6 7" key="1">
    <citation type="submission" date="2020-05" db="EMBL/GenBank/DDBJ databases">
        <title>Draft genome sequence of Desulfovibrio sp. strain HN2T.</title>
        <authorList>
            <person name="Ueno A."/>
            <person name="Tamazawa S."/>
            <person name="Tamamura S."/>
            <person name="Murakami T."/>
            <person name="Kiyama T."/>
            <person name="Inomata H."/>
            <person name="Amano Y."/>
            <person name="Miyakawa K."/>
            <person name="Tamaki H."/>
            <person name="Naganuma T."/>
            <person name="Kaneko K."/>
        </authorList>
    </citation>
    <scope>NUCLEOTIDE SEQUENCE [LARGE SCALE GENOMIC DNA]</scope>
    <source>
        <strain evidence="6 7">HN2</strain>
    </source>
</reference>
<dbReference type="InterPro" id="IPR000700">
    <property type="entry name" value="PAS-assoc_C"/>
</dbReference>
<dbReference type="SMART" id="SM00086">
    <property type="entry name" value="PAC"/>
    <property type="match status" value="3"/>
</dbReference>
<protein>
    <submittedName>
        <fullName evidence="6">Uncharacterized protein</fullName>
    </submittedName>
</protein>
<dbReference type="InterPro" id="IPR013656">
    <property type="entry name" value="PAS_4"/>
</dbReference>
<dbReference type="NCBIfam" id="TIGR00254">
    <property type="entry name" value="GGDEF"/>
    <property type="match status" value="1"/>
</dbReference>
<dbReference type="PROSITE" id="PS50887">
    <property type="entry name" value="GGDEF"/>
    <property type="match status" value="1"/>
</dbReference>
<dbReference type="InterPro" id="IPR052155">
    <property type="entry name" value="Biofilm_reg_signaling"/>
</dbReference>
<keyword evidence="2" id="KW-0472">Membrane</keyword>
<dbReference type="SMART" id="SM00267">
    <property type="entry name" value="GGDEF"/>
    <property type="match status" value="1"/>
</dbReference>
<feature type="domain" description="PAS" evidence="3">
    <location>
        <begin position="336"/>
        <end position="404"/>
    </location>
</feature>
<feature type="domain" description="PAS" evidence="3">
    <location>
        <begin position="209"/>
        <end position="278"/>
    </location>
</feature>
<name>A0A7J0BDP6_9BACT</name>
<dbReference type="Gene3D" id="3.30.70.270">
    <property type="match status" value="1"/>
</dbReference>
<dbReference type="PROSITE" id="PS50112">
    <property type="entry name" value="PAS"/>
    <property type="match status" value="2"/>
</dbReference>
<dbReference type="GO" id="GO:0003824">
    <property type="term" value="F:catalytic activity"/>
    <property type="evidence" value="ECO:0007669"/>
    <property type="project" value="UniProtKB-ARBA"/>
</dbReference>
<dbReference type="Pfam" id="PF08448">
    <property type="entry name" value="PAS_4"/>
    <property type="match status" value="1"/>
</dbReference>
<keyword evidence="2" id="KW-0812">Transmembrane</keyword>
<organism evidence="6 7">
    <name type="scientific">Desulfovibrio subterraneus</name>
    <dbReference type="NCBI Taxonomy" id="2718620"/>
    <lineage>
        <taxon>Bacteria</taxon>
        <taxon>Pseudomonadati</taxon>
        <taxon>Thermodesulfobacteriota</taxon>
        <taxon>Desulfovibrionia</taxon>
        <taxon>Desulfovibrionales</taxon>
        <taxon>Desulfovibrionaceae</taxon>
        <taxon>Desulfovibrio</taxon>
    </lineage>
</organism>
<dbReference type="PROSITE" id="PS50113">
    <property type="entry name" value="PAC"/>
    <property type="match status" value="3"/>
</dbReference>
<evidence type="ECO:0000313" key="6">
    <source>
        <dbReference type="EMBL" id="GFM31819.1"/>
    </source>
</evidence>
<dbReference type="RefSeq" id="WP_174403519.1">
    <property type="nucleotide sequence ID" value="NZ_BLVO01000004.1"/>
</dbReference>
<proteinExistence type="predicted"/>
<dbReference type="NCBIfam" id="TIGR00229">
    <property type="entry name" value="sensory_box"/>
    <property type="match status" value="3"/>
</dbReference>
<feature type="domain" description="GGDEF" evidence="5">
    <location>
        <begin position="495"/>
        <end position="628"/>
    </location>
</feature>
<feature type="domain" description="PAC" evidence="4">
    <location>
        <begin position="284"/>
        <end position="335"/>
    </location>
</feature>
<dbReference type="InterPro" id="IPR035965">
    <property type="entry name" value="PAS-like_dom_sf"/>
</dbReference>
<dbReference type="SUPFAM" id="SSF55785">
    <property type="entry name" value="PYP-like sensor domain (PAS domain)"/>
    <property type="match status" value="3"/>
</dbReference>
<dbReference type="PANTHER" id="PTHR44757:SF2">
    <property type="entry name" value="BIOFILM ARCHITECTURE MAINTENANCE PROTEIN MBAA"/>
    <property type="match status" value="1"/>
</dbReference>
<dbReference type="SUPFAM" id="SSF55073">
    <property type="entry name" value="Nucleotide cyclase"/>
    <property type="match status" value="1"/>
</dbReference>
<dbReference type="SMART" id="SM00091">
    <property type="entry name" value="PAS"/>
    <property type="match status" value="3"/>
</dbReference>
<dbReference type="PANTHER" id="PTHR44757">
    <property type="entry name" value="DIGUANYLATE CYCLASE DGCP"/>
    <property type="match status" value="1"/>
</dbReference>
<sequence length="636" mass="71693">MTLLFSSTMAFAAQLPPEATDAADAAVPHAHLQTSEWILLIAILVLAITICFFLIARRFRAMHAGMDHLTSMLQNRTEAMHELDEAKQAYKNLYDLALVAIFRSTIDGSRFLAINQTGARMFGYESAQEMLAMTFPRDVYHPPDKRTEMLRELELKGLVQNFSASFIRKDGSIFHAIFSSKLNREENYIEGTIQDITSLKLAEQRIGESRDYLQNVIDAIPIPVAVRDTTGIFTLANDEFASAVDIPKNQLIGKHSRELFPLSAVLLQEEYDRALLNAKGKATQRFEQHNPRANPPTTQLVYENVLLDSNGEVAGLVGAIIDITARKRMEEELRKAKERYRNILVNSLEGIFMATVDGRITAVNPAMAKLYGYNSPEEMIDSVRNLALEHWVHPEKRDQMLKDLIRTDHLSGYEIEIRRRDGEHIWISLSIRAVRNDMGVLEAIEGIAVDVTEKKRSVQELSVRANTDPLTGLANRTHMEQSLEHMLAQAKRSQKNVGVLFIDLDKFKPINDTYGHEAGDTLLREVSSRLKVRLREADLAARMGGDEFVIILWDIRSVEDLYRVGRPLLEELNKPYTWEGRELRIGASIGGCIFPDHGNTPGELLRCADKAMYGIKQSGKNALHISPANDSCRIES</sequence>
<dbReference type="InterPro" id="IPR029787">
    <property type="entry name" value="Nucleotide_cyclase"/>
</dbReference>
<feature type="coiled-coil region" evidence="1">
    <location>
        <begin position="69"/>
        <end position="96"/>
    </location>
</feature>
<evidence type="ECO:0000256" key="1">
    <source>
        <dbReference type="SAM" id="Coils"/>
    </source>
</evidence>
<dbReference type="Pfam" id="PF00990">
    <property type="entry name" value="GGDEF"/>
    <property type="match status" value="1"/>
</dbReference>
<evidence type="ECO:0000259" key="5">
    <source>
        <dbReference type="PROSITE" id="PS50887"/>
    </source>
</evidence>
<dbReference type="InterPro" id="IPR001610">
    <property type="entry name" value="PAC"/>
</dbReference>
<dbReference type="InterPro" id="IPR043128">
    <property type="entry name" value="Rev_trsase/Diguanyl_cyclase"/>
</dbReference>
<dbReference type="Gene3D" id="3.30.450.20">
    <property type="entry name" value="PAS domain"/>
    <property type="match status" value="3"/>
</dbReference>
<dbReference type="Proteomes" id="UP000503840">
    <property type="component" value="Unassembled WGS sequence"/>
</dbReference>
<comment type="caution">
    <text evidence="6">The sequence shown here is derived from an EMBL/GenBank/DDBJ whole genome shotgun (WGS) entry which is preliminary data.</text>
</comment>
<gene>
    <name evidence="6" type="ORF">DSM101010T_01840</name>
</gene>
<evidence type="ECO:0000256" key="2">
    <source>
        <dbReference type="SAM" id="Phobius"/>
    </source>
</evidence>
<dbReference type="CDD" id="cd01949">
    <property type="entry name" value="GGDEF"/>
    <property type="match status" value="1"/>
</dbReference>
<keyword evidence="1" id="KW-0175">Coiled coil</keyword>
<dbReference type="FunFam" id="3.30.70.270:FF:000001">
    <property type="entry name" value="Diguanylate cyclase domain protein"/>
    <property type="match status" value="1"/>
</dbReference>
<dbReference type="CDD" id="cd00130">
    <property type="entry name" value="PAS"/>
    <property type="match status" value="3"/>
</dbReference>
<dbReference type="AlphaFoldDB" id="A0A7J0BDP6"/>
<dbReference type="EMBL" id="BLVO01000004">
    <property type="protein sequence ID" value="GFM31819.1"/>
    <property type="molecule type" value="Genomic_DNA"/>
</dbReference>
<dbReference type="Pfam" id="PF13426">
    <property type="entry name" value="PAS_9"/>
    <property type="match status" value="2"/>
</dbReference>
<accession>A0A7J0BDP6</accession>
<evidence type="ECO:0000259" key="4">
    <source>
        <dbReference type="PROSITE" id="PS50113"/>
    </source>
</evidence>
<evidence type="ECO:0000313" key="7">
    <source>
        <dbReference type="Proteomes" id="UP000503840"/>
    </source>
</evidence>
<feature type="domain" description="PAC" evidence="4">
    <location>
        <begin position="160"/>
        <end position="208"/>
    </location>
</feature>
<keyword evidence="7" id="KW-1185">Reference proteome</keyword>
<feature type="transmembrane region" description="Helical" evidence="2">
    <location>
        <begin position="38"/>
        <end position="56"/>
    </location>
</feature>
<evidence type="ECO:0000259" key="3">
    <source>
        <dbReference type="PROSITE" id="PS50112"/>
    </source>
</evidence>